<name>G4RQ60_THETK</name>
<dbReference type="KEGG" id="ttn:TTX_0019"/>
<dbReference type="OrthoDB" id="7914at2157"/>
<dbReference type="PaxDb" id="768679-TTX_0019"/>
<accession>G4RQ60</accession>
<keyword evidence="2" id="KW-1185">Reference proteome</keyword>
<dbReference type="GeneID" id="11263025"/>
<dbReference type="SUPFAM" id="SSF55961">
    <property type="entry name" value="Bet v1-like"/>
    <property type="match status" value="1"/>
</dbReference>
<proteinExistence type="predicted"/>
<dbReference type="Gene3D" id="3.30.530.20">
    <property type="match status" value="1"/>
</dbReference>
<dbReference type="PATRIC" id="fig|768679.9.peg.20"/>
<organism evidence="1 2">
    <name type="scientific">Thermoproteus tenax (strain ATCC 35583 / DSM 2078 / JCM 9277 / NBRC 100435 / Kra 1)</name>
    <dbReference type="NCBI Taxonomy" id="768679"/>
    <lineage>
        <taxon>Archaea</taxon>
        <taxon>Thermoproteota</taxon>
        <taxon>Thermoprotei</taxon>
        <taxon>Thermoproteales</taxon>
        <taxon>Thermoproteaceae</taxon>
        <taxon>Thermoproteus</taxon>
    </lineage>
</organism>
<dbReference type="CDD" id="cd07812">
    <property type="entry name" value="SRPBCC"/>
    <property type="match status" value="1"/>
</dbReference>
<dbReference type="Proteomes" id="UP000002654">
    <property type="component" value="Chromosome"/>
</dbReference>
<evidence type="ECO:0000313" key="1">
    <source>
        <dbReference type="EMBL" id="CCC80697.1"/>
    </source>
</evidence>
<dbReference type="InterPro" id="IPR023393">
    <property type="entry name" value="START-like_dom_sf"/>
</dbReference>
<reference evidence="1 2" key="1">
    <citation type="journal article" date="2011" name="PLoS ONE">
        <title>The complete genome sequence of Thermoproteus tenax: a physiologically versatile member of the Crenarchaeota.</title>
        <authorList>
            <person name="Siebers B."/>
            <person name="Zaparty M."/>
            <person name="Raddatz G."/>
            <person name="Tjaden B."/>
            <person name="Albers S.V."/>
            <person name="Bell S.D."/>
            <person name="Blombach F."/>
            <person name="Kletzin A."/>
            <person name="Kyrpides N."/>
            <person name="Lanz C."/>
            <person name="Plagens A."/>
            <person name="Rampp M."/>
            <person name="Rosinus A."/>
            <person name="von Jan M."/>
            <person name="Makarova K.S."/>
            <person name="Klenk H.P."/>
            <person name="Schuster S.C."/>
            <person name="Hensel R."/>
        </authorList>
    </citation>
    <scope>NUCLEOTIDE SEQUENCE [LARGE SCALE GENOMIC DNA]</scope>
    <source>
        <strain evidence="2">ATCC 35583 / DSM 2078 / JCM 9277 / NBRC 100435 / Kra 1</strain>
    </source>
</reference>
<protein>
    <recommendedName>
        <fullName evidence="3">SRPBCC family protein</fullName>
    </recommendedName>
</protein>
<dbReference type="HOGENOM" id="CLU_131895_1_0_2"/>
<dbReference type="AlphaFoldDB" id="G4RQ60"/>
<gene>
    <name evidence="1" type="ordered locus">TTX_0019</name>
</gene>
<evidence type="ECO:0000313" key="2">
    <source>
        <dbReference type="Proteomes" id="UP000002654"/>
    </source>
</evidence>
<dbReference type="eggNOG" id="arCOG05400">
    <property type="taxonomic scope" value="Archaea"/>
</dbReference>
<evidence type="ECO:0008006" key="3">
    <source>
        <dbReference type="Google" id="ProtNLM"/>
    </source>
</evidence>
<dbReference type="EMBL" id="FN869859">
    <property type="protein sequence ID" value="CCC80697.1"/>
    <property type="molecule type" value="Genomic_DNA"/>
</dbReference>
<dbReference type="RefSeq" id="WP_014125955.1">
    <property type="nucleotide sequence ID" value="NC_016070.1"/>
</dbReference>
<sequence length="140" mass="15837">MLGAIKFKVERRIDDPDAVWSRLSDLEQMPRYWGGHRVVRIVGRRSGILQLEIQFAFPGPLNRGRAEAAVDEANREVLINYIDGPFTGVVKNYVRGDVVASEWDILLKPLFLPMKPWVVSHFRKGAESALERLAKGNALP</sequence>